<gene>
    <name evidence="1" type="ORF">S01H1_17715</name>
</gene>
<dbReference type="EMBL" id="BARS01009417">
    <property type="protein sequence ID" value="GAF74351.1"/>
    <property type="molecule type" value="Genomic_DNA"/>
</dbReference>
<comment type="caution">
    <text evidence="1">The sequence shown here is derived from an EMBL/GenBank/DDBJ whole genome shotgun (WGS) entry which is preliminary data.</text>
</comment>
<evidence type="ECO:0008006" key="2">
    <source>
        <dbReference type="Google" id="ProtNLM"/>
    </source>
</evidence>
<dbReference type="GO" id="GO:0005886">
    <property type="term" value="C:plasma membrane"/>
    <property type="evidence" value="ECO:0007669"/>
    <property type="project" value="TreeGrafter"/>
</dbReference>
<accession>X0SGW0</accession>
<organism evidence="1">
    <name type="scientific">marine sediment metagenome</name>
    <dbReference type="NCBI Taxonomy" id="412755"/>
    <lineage>
        <taxon>unclassified sequences</taxon>
        <taxon>metagenomes</taxon>
        <taxon>ecological metagenomes</taxon>
    </lineage>
</organism>
<dbReference type="PANTHER" id="PTHR43255:SF2">
    <property type="entry name" value="HETERODISULFIDE REDUCTASE RELATED PROTEIN"/>
    <property type="match status" value="1"/>
</dbReference>
<dbReference type="PANTHER" id="PTHR43255">
    <property type="entry name" value="IRON-SULFUR-BINDING OXIDOREDUCTASE FADF-RELATED-RELATED"/>
    <property type="match status" value="1"/>
</dbReference>
<protein>
    <recommendedName>
        <fullName evidence="2">Cysteine-rich domain-containing protein</fullName>
    </recommendedName>
</protein>
<evidence type="ECO:0000313" key="1">
    <source>
        <dbReference type="EMBL" id="GAF74351.1"/>
    </source>
</evidence>
<dbReference type="InterPro" id="IPR051460">
    <property type="entry name" value="HdrC_iron-sulfur_subunit"/>
</dbReference>
<name>X0SGW0_9ZZZZ</name>
<feature type="non-terminal residue" evidence="1">
    <location>
        <position position="281"/>
    </location>
</feature>
<reference evidence="1" key="1">
    <citation type="journal article" date="2014" name="Front. Microbiol.">
        <title>High frequency of phylogenetically diverse reductive dehalogenase-homologous genes in deep subseafloor sedimentary metagenomes.</title>
        <authorList>
            <person name="Kawai M."/>
            <person name="Futagami T."/>
            <person name="Toyoda A."/>
            <person name="Takaki Y."/>
            <person name="Nishi S."/>
            <person name="Hori S."/>
            <person name="Arai W."/>
            <person name="Tsubouchi T."/>
            <person name="Morono Y."/>
            <person name="Uchiyama I."/>
            <person name="Ito T."/>
            <person name="Fujiyama A."/>
            <person name="Inagaki F."/>
            <person name="Takami H."/>
        </authorList>
    </citation>
    <scope>NUCLEOTIDE SEQUENCE</scope>
    <source>
        <strain evidence="1">Expedition CK06-06</strain>
    </source>
</reference>
<sequence length="281" mass="31642">MIRSKTLISQLLTGLKDNIQRTGDPLGIKAEYWTEWAKGLNLLGKGETIILTGRMYQMLPYITSTTSLLASTKGFLSRRILGDIARRGSSIAGEKAIMWKAKKEEALKSRSAKALCGITKALSAVGYKPAYLYEDEPYSGALLYDLGLDKFLPEYITKVYSLLKERDVKEVIGVDPHTVFMLKEVYPRYINNYELGVRHYLDILAENIDELKRVQERRLEGEFVVHDSCVMARDLGITEPPRKVLESLGIKVLEPENTKLNTVCCGGPIEYAFPHMADKVC</sequence>
<proteinExistence type="predicted"/>
<dbReference type="AlphaFoldDB" id="X0SGW0"/>